<dbReference type="Gene3D" id="3.90.950.10">
    <property type="match status" value="1"/>
</dbReference>
<dbReference type="InterPro" id="IPR003697">
    <property type="entry name" value="Maf-like"/>
</dbReference>
<dbReference type="OrthoDB" id="10267058at2759"/>
<evidence type="ECO:0000256" key="2">
    <source>
        <dbReference type="ARBA" id="ARBA00022801"/>
    </source>
</evidence>
<dbReference type="AlphaFoldDB" id="A0A4S2N122"/>
<evidence type="ECO:0000313" key="4">
    <source>
        <dbReference type="Proteomes" id="UP000298138"/>
    </source>
</evidence>
<sequence length="115" mass="12361">MLQLLRDGAPHKVYTAVVAMAPLEDMQHPGYAIETAVEETEVTFDRMVTDDLLKAYVEMGEGRDKAGGYALQGTGSILVQGISGPADNVVGLPLRATLKVLEKVLSSDELAEEED</sequence>
<dbReference type="SUPFAM" id="SSF52972">
    <property type="entry name" value="ITPase-like"/>
    <property type="match status" value="1"/>
</dbReference>
<dbReference type="InterPro" id="IPR029001">
    <property type="entry name" value="ITPase-like_fam"/>
</dbReference>
<feature type="non-terminal residue" evidence="3">
    <location>
        <position position="115"/>
    </location>
</feature>
<keyword evidence="4" id="KW-1185">Reference proteome</keyword>
<dbReference type="Proteomes" id="UP000298138">
    <property type="component" value="Unassembled WGS sequence"/>
</dbReference>
<proteinExistence type="predicted"/>
<name>A0A4S2N122_9PEZI</name>
<protein>
    <submittedName>
        <fullName evidence="3">Putative Maf-like protein C3G6.03c</fullName>
    </submittedName>
</protein>
<dbReference type="PANTHER" id="PTHR43213">
    <property type="entry name" value="BIFUNCTIONAL DTTP/UTP PYROPHOSPHATASE/METHYLTRANSFERASE PROTEIN-RELATED"/>
    <property type="match status" value="1"/>
</dbReference>
<dbReference type="GO" id="GO:0047429">
    <property type="term" value="F:nucleoside triphosphate diphosphatase activity"/>
    <property type="evidence" value="ECO:0007669"/>
    <property type="project" value="InterPro"/>
</dbReference>
<keyword evidence="2" id="KW-0378">Hydrolase</keyword>
<dbReference type="PANTHER" id="PTHR43213:SF5">
    <property type="entry name" value="BIFUNCTIONAL DTTP_UTP PYROPHOSPHATASE_METHYLTRANSFERASE PROTEIN-RELATED"/>
    <property type="match status" value="1"/>
</dbReference>
<dbReference type="EMBL" id="ML220114">
    <property type="protein sequence ID" value="TGZ82673.1"/>
    <property type="molecule type" value="Genomic_DNA"/>
</dbReference>
<organism evidence="3 4">
    <name type="scientific">Ascodesmis nigricans</name>
    <dbReference type="NCBI Taxonomy" id="341454"/>
    <lineage>
        <taxon>Eukaryota</taxon>
        <taxon>Fungi</taxon>
        <taxon>Dikarya</taxon>
        <taxon>Ascomycota</taxon>
        <taxon>Pezizomycotina</taxon>
        <taxon>Pezizomycetes</taxon>
        <taxon>Pezizales</taxon>
        <taxon>Ascodesmidaceae</taxon>
        <taxon>Ascodesmis</taxon>
    </lineage>
</organism>
<evidence type="ECO:0000256" key="1">
    <source>
        <dbReference type="ARBA" id="ARBA00001968"/>
    </source>
</evidence>
<reference evidence="3 4" key="1">
    <citation type="submission" date="2019-04" db="EMBL/GenBank/DDBJ databases">
        <title>Comparative genomics and transcriptomics to analyze fruiting body development in filamentous ascomycetes.</title>
        <authorList>
            <consortium name="DOE Joint Genome Institute"/>
            <person name="Lutkenhaus R."/>
            <person name="Traeger S."/>
            <person name="Breuer J."/>
            <person name="Kuo A."/>
            <person name="Lipzen A."/>
            <person name="Pangilinan J."/>
            <person name="Dilworth D."/>
            <person name="Sandor L."/>
            <person name="Poggeler S."/>
            <person name="Barry K."/>
            <person name="Grigoriev I.V."/>
            <person name="Nowrousian M."/>
        </authorList>
    </citation>
    <scope>NUCLEOTIDE SEQUENCE [LARGE SCALE GENOMIC DNA]</scope>
    <source>
        <strain evidence="3 4">CBS 389.68</strain>
    </source>
</reference>
<comment type="cofactor">
    <cofactor evidence="1">
        <name>a divalent metal cation</name>
        <dbReference type="ChEBI" id="CHEBI:60240"/>
    </cofactor>
</comment>
<accession>A0A4S2N122</accession>
<dbReference type="Pfam" id="PF02545">
    <property type="entry name" value="Maf"/>
    <property type="match status" value="1"/>
</dbReference>
<dbReference type="STRING" id="341454.A0A4S2N122"/>
<evidence type="ECO:0000313" key="3">
    <source>
        <dbReference type="EMBL" id="TGZ82673.1"/>
    </source>
</evidence>
<dbReference type="InParanoid" id="A0A4S2N122"/>
<gene>
    <name evidence="3" type="ORF">EX30DRAFT_338980</name>
</gene>